<evidence type="ECO:0000259" key="12">
    <source>
        <dbReference type="PROSITE" id="PS50968"/>
    </source>
</evidence>
<comment type="subunit">
    <text evidence="5">Forms a 24-polypeptide structural core with octahedral symmetry. Part of the 2-oxoglutarate dehydrogenase (OGDH) complex composed of E1 (2-oxoglutarate dehydrogenase), E2 (dihydrolipoamide succinyltransferase) and E3 (dihydrolipoamide dehydrogenase); the complex contains multiple copies of the three enzymatic components (E1, E2 and E3).</text>
</comment>
<evidence type="ECO:0000256" key="4">
    <source>
        <dbReference type="ARBA" id="ARBA00007317"/>
    </source>
</evidence>
<gene>
    <name evidence="14" type="ORF">DA69_13675</name>
</gene>
<comment type="cofactor">
    <cofactor evidence="1 10">
        <name>(R)-lipoate</name>
        <dbReference type="ChEBI" id="CHEBI:83088"/>
    </cofactor>
</comment>
<dbReference type="Pfam" id="PF00364">
    <property type="entry name" value="Biotin_lipoyl"/>
    <property type="match status" value="1"/>
</dbReference>
<evidence type="ECO:0000256" key="3">
    <source>
        <dbReference type="ARBA" id="ARBA00005145"/>
    </source>
</evidence>
<evidence type="ECO:0000256" key="9">
    <source>
        <dbReference type="ARBA" id="ARBA00052761"/>
    </source>
</evidence>
<feature type="region of interest" description="Disordered" evidence="11">
    <location>
        <begin position="127"/>
        <end position="154"/>
    </location>
</feature>
<dbReference type="PROSITE" id="PS00189">
    <property type="entry name" value="LIPOYL"/>
    <property type="match status" value="1"/>
</dbReference>
<dbReference type="InterPro" id="IPR011053">
    <property type="entry name" value="Single_hybrid_motif"/>
</dbReference>
<dbReference type="InterPro" id="IPR004167">
    <property type="entry name" value="PSBD"/>
</dbReference>
<keyword evidence="7 10" id="KW-0450">Lipoyl</keyword>
<dbReference type="PANTHER" id="PTHR43178:SF5">
    <property type="entry name" value="LIPOAMIDE ACYLTRANSFERASE COMPONENT OF BRANCHED-CHAIN ALPHA-KETO ACID DEHYDROGENASE COMPLEX, MITOCHONDRIAL"/>
    <property type="match status" value="1"/>
</dbReference>
<dbReference type="EC" id="2.3.1.-" evidence="10"/>
<dbReference type="Gene3D" id="2.40.50.100">
    <property type="match status" value="1"/>
</dbReference>
<sequence length="441" mass="45769">MAPKATEGPTAAPGANHVFKLPDVGEGTAEAELVGWHVKVGDAVQEDQILAEVMTDKATVELTSPVSGVVVALHGEAGQQIAVGGPLVSFNVAGKGNVAEAPAAAPAPAAKAEKAAPAPVAAPAAKSAAAPKADARPVPAVTGRQPGERPLASPAVRNRARDLGIDLVFVPGSGPAGRIEHADLDAFVARGGTFAPATASGGSLYVKAEGTNEVRIIGLRRKIAEKMAESVRRIPHITYVEDIDMTAVEELRAHLNAQNKGTGKAKLNVLPFIARAIVVALKDQPNINATYDDEAGVLTQHNAVHLGIAAQTPNGLMVPVVRHAEARDAYDTAEEIARVSGAAKDGSAKREELSGSTITITSLGTLGGVVHTPIINHPEVAIVGPNKIEERVVVRGGQMVVRKMMNLSSSFDHRIVDGHDAAVFVQRIKTLLENPATLWMG</sequence>
<dbReference type="KEGG" id="bne:DA69_13675"/>
<dbReference type="GO" id="GO:0005737">
    <property type="term" value="C:cytoplasm"/>
    <property type="evidence" value="ECO:0007669"/>
    <property type="project" value="TreeGrafter"/>
</dbReference>
<dbReference type="EMBL" id="CP015614">
    <property type="protein sequence ID" value="ANF56039.1"/>
    <property type="molecule type" value="Genomic_DNA"/>
</dbReference>
<dbReference type="InterPro" id="IPR000089">
    <property type="entry name" value="Biotin_lipoyl"/>
</dbReference>
<evidence type="ECO:0000256" key="10">
    <source>
        <dbReference type="RuleBase" id="RU003423"/>
    </source>
</evidence>
<dbReference type="InterPro" id="IPR001078">
    <property type="entry name" value="2-oxoacid_DH_actylTfrase"/>
</dbReference>
<comment type="catalytic activity">
    <reaction evidence="9">
        <text>N(6)-[(R)-dihydrolipoyl]-L-lysyl-[protein] + succinyl-CoA = N(6)-[(R)-S(8)-succinyldihydrolipoyl]-L-lysyl-[protein] + CoA</text>
        <dbReference type="Rhea" id="RHEA:15213"/>
        <dbReference type="Rhea" id="RHEA-COMP:10475"/>
        <dbReference type="Rhea" id="RHEA-COMP:20092"/>
        <dbReference type="ChEBI" id="CHEBI:57287"/>
        <dbReference type="ChEBI" id="CHEBI:57292"/>
        <dbReference type="ChEBI" id="CHEBI:83100"/>
        <dbReference type="ChEBI" id="CHEBI:83120"/>
        <dbReference type="EC" id="2.3.1.61"/>
    </reaction>
</comment>
<dbReference type="FunFam" id="3.30.559.10:FF:000007">
    <property type="entry name" value="Dihydrolipoamide acetyltransferase component of pyruvate dehydrogenase complex"/>
    <property type="match status" value="1"/>
</dbReference>
<keyword evidence="15" id="KW-1185">Reference proteome</keyword>
<dbReference type="InterPro" id="IPR036625">
    <property type="entry name" value="E3-bd_dom_sf"/>
</dbReference>
<dbReference type="eggNOG" id="COG0508">
    <property type="taxonomic scope" value="Bacteria"/>
</dbReference>
<dbReference type="GO" id="GO:0004149">
    <property type="term" value="F:dihydrolipoyllysine-residue succinyltransferase activity"/>
    <property type="evidence" value="ECO:0007669"/>
    <property type="project" value="UniProtKB-EC"/>
</dbReference>
<proteinExistence type="inferred from homology"/>
<dbReference type="Proteomes" id="UP000077603">
    <property type="component" value="Chromosome"/>
</dbReference>
<evidence type="ECO:0000259" key="13">
    <source>
        <dbReference type="PROSITE" id="PS51826"/>
    </source>
</evidence>
<feature type="compositionally biased region" description="Low complexity" evidence="11">
    <location>
        <begin position="127"/>
        <end position="141"/>
    </location>
</feature>
<dbReference type="PROSITE" id="PS51826">
    <property type="entry name" value="PSBD"/>
    <property type="match status" value="1"/>
</dbReference>
<organism evidence="14 15">
    <name type="scientific">Brevundimonas naejangsanensis</name>
    <dbReference type="NCBI Taxonomy" id="588932"/>
    <lineage>
        <taxon>Bacteria</taxon>
        <taxon>Pseudomonadati</taxon>
        <taxon>Pseudomonadota</taxon>
        <taxon>Alphaproteobacteria</taxon>
        <taxon>Caulobacterales</taxon>
        <taxon>Caulobacteraceae</taxon>
        <taxon>Brevundimonas</taxon>
    </lineage>
</organism>
<dbReference type="Pfam" id="PF02817">
    <property type="entry name" value="E3_binding"/>
    <property type="match status" value="1"/>
</dbReference>
<dbReference type="PROSITE" id="PS50968">
    <property type="entry name" value="BIOTINYL_LIPOYL"/>
    <property type="match status" value="1"/>
</dbReference>
<evidence type="ECO:0000256" key="7">
    <source>
        <dbReference type="ARBA" id="ARBA00022823"/>
    </source>
</evidence>
<comment type="pathway">
    <text evidence="3">Amino-acid degradation; L-lysine degradation via saccharopine pathway; glutaryl-CoA from L-lysine: step 6/6.</text>
</comment>
<reference evidence="14 15" key="1">
    <citation type="journal article" date="2014" name="Genome Announc.">
        <title>Genome Sequence of a Promising Hydrogen-Producing Facultative Anaerobic Bacterium, Brevundimonas naejangsanensis Strain B1.</title>
        <authorList>
            <person name="Su H."/>
            <person name="Zhang T."/>
            <person name="Bao M."/>
            <person name="Jiang Y."/>
            <person name="Wang Y."/>
            <person name="Tan T."/>
        </authorList>
    </citation>
    <scope>NUCLEOTIDE SEQUENCE [LARGE SCALE GENOMIC DNA]</scope>
    <source>
        <strain evidence="14 15">B1</strain>
    </source>
</reference>
<dbReference type="STRING" id="588932.DA69_13675"/>
<name>A0A172Y9Y1_9CAUL</name>
<accession>A0A172Y9Y1</accession>
<keyword evidence="6 10" id="KW-0808">Transferase</keyword>
<dbReference type="InterPro" id="IPR050743">
    <property type="entry name" value="2-oxoacid_DH_E2_comp"/>
</dbReference>
<dbReference type="Gene3D" id="3.30.559.10">
    <property type="entry name" value="Chloramphenicol acetyltransferase-like domain"/>
    <property type="match status" value="1"/>
</dbReference>
<dbReference type="GO" id="GO:0016407">
    <property type="term" value="F:acetyltransferase activity"/>
    <property type="evidence" value="ECO:0007669"/>
    <property type="project" value="TreeGrafter"/>
</dbReference>
<keyword evidence="8 10" id="KW-0012">Acyltransferase</keyword>
<dbReference type="Pfam" id="PF00198">
    <property type="entry name" value="2-oxoacid_dh"/>
    <property type="match status" value="1"/>
</dbReference>
<evidence type="ECO:0000256" key="1">
    <source>
        <dbReference type="ARBA" id="ARBA00001938"/>
    </source>
</evidence>
<feature type="domain" description="Peripheral subunit-binding (PSBD)" evidence="13">
    <location>
        <begin position="151"/>
        <end position="188"/>
    </location>
</feature>
<evidence type="ECO:0000256" key="11">
    <source>
        <dbReference type="SAM" id="MobiDB-lite"/>
    </source>
</evidence>
<evidence type="ECO:0000256" key="6">
    <source>
        <dbReference type="ARBA" id="ARBA00022679"/>
    </source>
</evidence>
<evidence type="ECO:0000313" key="14">
    <source>
        <dbReference type="EMBL" id="ANF56039.1"/>
    </source>
</evidence>
<dbReference type="GO" id="GO:0031405">
    <property type="term" value="F:lipoic acid binding"/>
    <property type="evidence" value="ECO:0007669"/>
    <property type="project" value="TreeGrafter"/>
</dbReference>
<dbReference type="AlphaFoldDB" id="A0A172Y9Y1"/>
<dbReference type="Gene3D" id="4.10.320.10">
    <property type="entry name" value="E3-binding domain"/>
    <property type="match status" value="1"/>
</dbReference>
<dbReference type="SUPFAM" id="SSF51230">
    <property type="entry name" value="Single hybrid motif"/>
    <property type="match status" value="1"/>
</dbReference>
<protein>
    <recommendedName>
        <fullName evidence="10">Dihydrolipoamide acetyltransferase component of pyruvate dehydrogenase complex</fullName>
        <ecNumber evidence="10">2.3.1.-</ecNumber>
    </recommendedName>
</protein>
<dbReference type="InterPro" id="IPR023213">
    <property type="entry name" value="CAT-like_dom_sf"/>
</dbReference>
<evidence type="ECO:0000313" key="15">
    <source>
        <dbReference type="Proteomes" id="UP000077603"/>
    </source>
</evidence>
<dbReference type="SUPFAM" id="SSF47005">
    <property type="entry name" value="Peripheral subunit-binding domain of 2-oxo acid dehydrogenase complex"/>
    <property type="match status" value="1"/>
</dbReference>
<dbReference type="PANTHER" id="PTHR43178">
    <property type="entry name" value="DIHYDROLIPOAMIDE ACETYLTRANSFERASE COMPONENT OF PYRUVATE DEHYDROGENASE COMPLEX"/>
    <property type="match status" value="1"/>
</dbReference>
<dbReference type="InterPro" id="IPR003016">
    <property type="entry name" value="2-oxoA_DH_lipoyl-BS"/>
</dbReference>
<evidence type="ECO:0000256" key="2">
    <source>
        <dbReference type="ARBA" id="ARBA00004052"/>
    </source>
</evidence>
<feature type="domain" description="Lipoyl-binding" evidence="12">
    <location>
        <begin position="16"/>
        <end position="91"/>
    </location>
</feature>
<evidence type="ECO:0000256" key="8">
    <source>
        <dbReference type="ARBA" id="ARBA00023315"/>
    </source>
</evidence>
<evidence type="ECO:0000256" key="5">
    <source>
        <dbReference type="ARBA" id="ARBA00011666"/>
    </source>
</evidence>
<comment type="similarity">
    <text evidence="4 10">Belongs to the 2-oxoacid dehydrogenase family.</text>
</comment>
<dbReference type="CDD" id="cd06849">
    <property type="entry name" value="lipoyl_domain"/>
    <property type="match status" value="1"/>
</dbReference>
<comment type="function">
    <text evidence="2">E2 component of the 2-oxoglutarate dehydrogenase (OGDH) complex which catalyzes the second step in the conversion of 2-oxoglutarate to succinyl-CoA and CO(2).</text>
</comment>
<dbReference type="SUPFAM" id="SSF52777">
    <property type="entry name" value="CoA-dependent acyltransferases"/>
    <property type="match status" value="1"/>
</dbReference>